<reference evidence="11" key="1">
    <citation type="submission" date="2016-10" db="EMBL/GenBank/DDBJ databases">
        <authorList>
            <person name="Varghese N."/>
            <person name="Submissions S."/>
        </authorList>
    </citation>
    <scope>NUCLEOTIDE SEQUENCE [LARGE SCALE GENOMIC DNA]</scope>
    <source>
        <strain evidence="11">DSM 24729</strain>
    </source>
</reference>
<dbReference type="InterPro" id="IPR008969">
    <property type="entry name" value="CarboxyPept-like_regulatory"/>
</dbReference>
<evidence type="ECO:0000256" key="8">
    <source>
        <dbReference type="PROSITE-ProRule" id="PRU01360"/>
    </source>
</evidence>
<organism evidence="10 11">
    <name type="scientific">Cellulophaga baltica</name>
    <dbReference type="NCBI Taxonomy" id="76594"/>
    <lineage>
        <taxon>Bacteria</taxon>
        <taxon>Pseudomonadati</taxon>
        <taxon>Bacteroidota</taxon>
        <taxon>Flavobacteriia</taxon>
        <taxon>Flavobacteriales</taxon>
        <taxon>Flavobacteriaceae</taxon>
        <taxon>Cellulophaga</taxon>
    </lineage>
</organism>
<keyword evidence="11" id="KW-1185">Reference proteome</keyword>
<evidence type="ECO:0000313" key="11">
    <source>
        <dbReference type="Proteomes" id="UP000182114"/>
    </source>
</evidence>
<sequence>MELSLSPPTNSNNIIMKTKVNGIFTLLLAFVVHLTFAQEKTISGTVTDQDGLPLPGVNIVVIGTTSGTQTDFDGNYSITANTGETLLFTYVGQTNKKVAVGASTIINVQMSEDAAALDEVVVTALGIKKSEKSIGYAVQNVDGDDIAESRESNLVNALSGKVAGVQITNSSGAAGASSRIVLRGASSITGNNQPLFIIDGIPIDNSNQGNSSAFGGIDLPNGAADINPDDIASISVLKGPNAAAIYGLRASNGVIVITTKRGAKGQDIGVTISSSISFENPLILPSFQNSYGQGNVTNNFDWVDGTNGNGGVDESWGPPTDVGLEFVQWNSYTVDGAPLPWVSQPDNVKDFYETGVSLNNNVSLSGGSEKSSFRLSFSGFDQKGMVPFTDFNRYTVGGNFTHELSSAIRAGLNVRYIKSGSDNVVTQGYSNDNPTQQINGFAGRNVDFSALKDWRNLPLAAVGTNAEGTPINWNTVYQNNVYWQLETNTNAFNKDRVIGGADVSIDLTDKLTVTGKTGIDYWTSNVTVKRAQGSNADPEGRFSLDTQSRYEINSEVLFSYSTEINKDFDLSLNVGGNSLVRTFDRLQMEAPQLELPGIYNISNVKSGITPVISNYTSEQRINSVYGFGQLGYKNMMFLDFTARNDWASILPVENNSFFYPSATLSAVISDIFKMPKDKVSLFKLRGGWAQVGSTGALSPYQLQPVYEFSDSPFGSTSLAFFPSSLNNPKIGPETTTSIEAGIDLRLFQNRLRLDATYYDSTSEDLIVNVLVSGSSGITSTIQNIGEMNNKGIEIQLGGTLVRTDNLSVDLDLNFGKNNNEVVSLGDNLETLVIGSQWNVNTEARVGLPYGTLYGPAFERSPDGEVVYVNGLPQIADENKVLGDIQPDWTGGANLTVNYKNFSFGALVDAKIGGDIYSITNTWGRYGGILEETLIGRETGVVGDGVKLNSEGVYVPNDVVVSAKQYNQNSFSNAIAESSVFDASYVKLRQVSIGYNIPSKLLINTPVKSLTFSVVGRNLAILHKNAPHIDPESAFSDSNASQGLESGQIPSARSVGFNINAKF</sequence>
<dbReference type="Pfam" id="PF13715">
    <property type="entry name" value="CarbopepD_reg_2"/>
    <property type="match status" value="1"/>
</dbReference>
<dbReference type="GO" id="GO:0015889">
    <property type="term" value="P:cobalamin transport"/>
    <property type="evidence" value="ECO:0007669"/>
    <property type="project" value="TreeGrafter"/>
</dbReference>
<dbReference type="SUPFAM" id="SSF56935">
    <property type="entry name" value="Porins"/>
    <property type="match status" value="1"/>
</dbReference>
<keyword evidence="4 8" id="KW-0812">Transmembrane</keyword>
<dbReference type="EMBL" id="FNBD01000002">
    <property type="protein sequence ID" value="SDE63845.1"/>
    <property type="molecule type" value="Genomic_DNA"/>
</dbReference>
<dbReference type="InterPro" id="IPR036942">
    <property type="entry name" value="Beta-barrel_TonB_sf"/>
</dbReference>
<protein>
    <submittedName>
        <fullName evidence="10">TonB-linked outer membrane protein, SusC/RagA family</fullName>
    </submittedName>
</protein>
<dbReference type="InterPro" id="IPR012910">
    <property type="entry name" value="Plug_dom"/>
</dbReference>
<dbReference type="SUPFAM" id="SSF49464">
    <property type="entry name" value="Carboxypeptidase regulatory domain-like"/>
    <property type="match status" value="1"/>
</dbReference>
<evidence type="ECO:0000259" key="9">
    <source>
        <dbReference type="Pfam" id="PF07715"/>
    </source>
</evidence>
<dbReference type="AlphaFoldDB" id="A0A1G7EKB9"/>
<comment type="similarity">
    <text evidence="8">Belongs to the TonB-dependent receptor family.</text>
</comment>
<keyword evidence="7 8" id="KW-0998">Cell outer membrane</keyword>
<evidence type="ECO:0000256" key="4">
    <source>
        <dbReference type="ARBA" id="ARBA00022692"/>
    </source>
</evidence>
<feature type="domain" description="TonB-dependent receptor plug" evidence="9">
    <location>
        <begin position="132"/>
        <end position="254"/>
    </location>
</feature>
<dbReference type="InterPro" id="IPR023996">
    <property type="entry name" value="TonB-dep_OMP_SusC/RagA"/>
</dbReference>
<dbReference type="NCBIfam" id="TIGR04057">
    <property type="entry name" value="SusC_RagA_signa"/>
    <property type="match status" value="1"/>
</dbReference>
<evidence type="ECO:0000256" key="5">
    <source>
        <dbReference type="ARBA" id="ARBA00022729"/>
    </source>
</evidence>
<proteinExistence type="inferred from homology"/>
<keyword evidence="3 8" id="KW-1134">Transmembrane beta strand</keyword>
<keyword evidence="2 8" id="KW-0813">Transport</keyword>
<dbReference type="Pfam" id="PF07715">
    <property type="entry name" value="Plug"/>
    <property type="match status" value="1"/>
</dbReference>
<name>A0A1G7EKB9_9FLAO</name>
<dbReference type="Gene3D" id="2.60.40.1120">
    <property type="entry name" value="Carboxypeptidase-like, regulatory domain"/>
    <property type="match status" value="1"/>
</dbReference>
<dbReference type="PROSITE" id="PS52016">
    <property type="entry name" value="TONB_DEPENDENT_REC_3"/>
    <property type="match status" value="1"/>
</dbReference>
<dbReference type="InterPro" id="IPR037066">
    <property type="entry name" value="Plug_dom_sf"/>
</dbReference>
<dbReference type="NCBIfam" id="TIGR04056">
    <property type="entry name" value="OMP_RagA_SusC"/>
    <property type="match status" value="1"/>
</dbReference>
<dbReference type="PANTHER" id="PTHR30069:SF53">
    <property type="entry name" value="COLICIN I RECEPTOR-RELATED"/>
    <property type="match status" value="1"/>
</dbReference>
<dbReference type="Gene3D" id="2.40.170.20">
    <property type="entry name" value="TonB-dependent receptor, beta-barrel domain"/>
    <property type="match status" value="1"/>
</dbReference>
<dbReference type="FunFam" id="2.170.130.10:FF:000023">
    <property type="entry name" value="SusC/RagA family TonB-linked outer membrane protein"/>
    <property type="match status" value="1"/>
</dbReference>
<comment type="subcellular location">
    <subcellularLocation>
        <location evidence="1 8">Cell outer membrane</location>
        <topology evidence="1 8">Multi-pass membrane protein</topology>
    </subcellularLocation>
</comment>
<dbReference type="PANTHER" id="PTHR30069">
    <property type="entry name" value="TONB-DEPENDENT OUTER MEMBRANE RECEPTOR"/>
    <property type="match status" value="1"/>
</dbReference>
<dbReference type="InterPro" id="IPR039426">
    <property type="entry name" value="TonB-dep_rcpt-like"/>
</dbReference>
<evidence type="ECO:0000256" key="6">
    <source>
        <dbReference type="ARBA" id="ARBA00023136"/>
    </source>
</evidence>
<dbReference type="GO" id="GO:0009279">
    <property type="term" value="C:cell outer membrane"/>
    <property type="evidence" value="ECO:0007669"/>
    <property type="project" value="UniProtKB-SubCell"/>
</dbReference>
<keyword evidence="6 8" id="KW-0472">Membrane</keyword>
<dbReference type="InterPro" id="IPR023997">
    <property type="entry name" value="TonB-dep_OMP_SusC/RagA_CS"/>
</dbReference>
<accession>A0A1G7EKB9</accession>
<dbReference type="Gene3D" id="2.170.130.10">
    <property type="entry name" value="TonB-dependent receptor, plug domain"/>
    <property type="match status" value="1"/>
</dbReference>
<keyword evidence="5" id="KW-0732">Signal</keyword>
<evidence type="ECO:0000256" key="2">
    <source>
        <dbReference type="ARBA" id="ARBA00022448"/>
    </source>
</evidence>
<evidence type="ECO:0000256" key="7">
    <source>
        <dbReference type="ARBA" id="ARBA00023237"/>
    </source>
</evidence>
<evidence type="ECO:0000256" key="1">
    <source>
        <dbReference type="ARBA" id="ARBA00004571"/>
    </source>
</evidence>
<evidence type="ECO:0000313" key="10">
    <source>
        <dbReference type="EMBL" id="SDE63845.1"/>
    </source>
</evidence>
<evidence type="ECO:0000256" key="3">
    <source>
        <dbReference type="ARBA" id="ARBA00022452"/>
    </source>
</evidence>
<gene>
    <name evidence="10" type="ORF">SAMN04487992_102363</name>
</gene>
<dbReference type="Proteomes" id="UP000182114">
    <property type="component" value="Unassembled WGS sequence"/>
</dbReference>